<evidence type="ECO:0000256" key="2">
    <source>
        <dbReference type="ARBA" id="ARBA00022448"/>
    </source>
</evidence>
<keyword evidence="2" id="KW-0813">Transport</keyword>
<evidence type="ECO:0000256" key="9">
    <source>
        <dbReference type="ARBA" id="ARBA00023077"/>
    </source>
</evidence>
<dbReference type="InterPro" id="IPR000531">
    <property type="entry name" value="Beta-barrel_TonB"/>
</dbReference>
<keyword evidence="10 12" id="KW-0472">Membrane</keyword>
<feature type="region of interest" description="Disordered" evidence="13">
    <location>
        <begin position="46"/>
        <end position="84"/>
    </location>
</feature>
<accession>A0A4Y6V390</accession>
<keyword evidence="5" id="KW-0812">Transmembrane</keyword>
<keyword evidence="17" id="KW-0675">Receptor</keyword>
<comment type="similarity">
    <text evidence="12">Belongs to the TonB-dependent receptor family.</text>
</comment>
<dbReference type="Pfam" id="PF00593">
    <property type="entry name" value="TonB_dep_Rec_b-barrel"/>
    <property type="match status" value="1"/>
</dbReference>
<comment type="subcellular location">
    <subcellularLocation>
        <location evidence="1">Cell outer membrane</location>
        <topology evidence="1">Multi-pass membrane protein</topology>
    </subcellularLocation>
</comment>
<keyword evidence="4" id="KW-0410">Iron transport</keyword>
<feature type="compositionally biased region" description="Basic residues" evidence="13">
    <location>
        <begin position="46"/>
        <end position="56"/>
    </location>
</feature>
<name>A0A4Y6V390_9PROT</name>
<protein>
    <submittedName>
        <fullName evidence="17">TonB-dependent receptor</fullName>
    </submittedName>
</protein>
<keyword evidence="11" id="KW-0998">Cell outer membrane</keyword>
<evidence type="ECO:0000256" key="11">
    <source>
        <dbReference type="ARBA" id="ARBA00023237"/>
    </source>
</evidence>
<evidence type="ECO:0000259" key="16">
    <source>
        <dbReference type="Pfam" id="PF07715"/>
    </source>
</evidence>
<evidence type="ECO:0000256" key="8">
    <source>
        <dbReference type="ARBA" id="ARBA00023065"/>
    </source>
</evidence>
<evidence type="ECO:0000256" key="14">
    <source>
        <dbReference type="SAM" id="SignalP"/>
    </source>
</evidence>
<proteinExistence type="inferred from homology"/>
<dbReference type="InterPro" id="IPR012910">
    <property type="entry name" value="Plug_dom"/>
</dbReference>
<evidence type="ECO:0000256" key="12">
    <source>
        <dbReference type="RuleBase" id="RU003357"/>
    </source>
</evidence>
<reference evidence="17 18" key="1">
    <citation type="submission" date="2018-09" db="EMBL/GenBank/DDBJ databases">
        <title>The complete genome sequence of Neokomagataea tanensis NBRC 106556(T).</title>
        <authorList>
            <person name="Chua K.-O."/>
            <person name="See-Too W.-S."/>
            <person name="Hong K.-W."/>
            <person name="Yin W.-F."/>
            <person name="Chan K.-G."/>
        </authorList>
    </citation>
    <scope>NUCLEOTIDE SEQUENCE [LARGE SCALE GENOMIC DNA]</scope>
    <source>
        <strain evidence="18">AH13 \ NBRC 106556</strain>
    </source>
</reference>
<keyword evidence="18" id="KW-1185">Reference proteome</keyword>
<evidence type="ECO:0000259" key="15">
    <source>
        <dbReference type="Pfam" id="PF00593"/>
    </source>
</evidence>
<feature type="domain" description="TonB-dependent receptor-like beta-barrel" evidence="15">
    <location>
        <begin position="298"/>
        <end position="784"/>
    </location>
</feature>
<feature type="domain" description="TonB-dependent receptor plug" evidence="16">
    <location>
        <begin position="107"/>
        <end position="206"/>
    </location>
</feature>
<dbReference type="Gene3D" id="2.170.130.10">
    <property type="entry name" value="TonB-dependent receptor, plug domain"/>
    <property type="match status" value="1"/>
</dbReference>
<dbReference type="PANTHER" id="PTHR32552">
    <property type="entry name" value="FERRICHROME IRON RECEPTOR-RELATED"/>
    <property type="match status" value="1"/>
</dbReference>
<dbReference type="Gene3D" id="2.40.170.20">
    <property type="entry name" value="TonB-dependent receptor, beta-barrel domain"/>
    <property type="match status" value="1"/>
</dbReference>
<keyword evidence="7" id="KW-0408">Iron</keyword>
<dbReference type="GO" id="GO:0015344">
    <property type="term" value="F:siderophore uptake transmembrane transporter activity"/>
    <property type="evidence" value="ECO:0007669"/>
    <property type="project" value="TreeGrafter"/>
</dbReference>
<feature type="chain" id="PRO_5021250849" evidence="14">
    <location>
        <begin position="42"/>
        <end position="834"/>
    </location>
</feature>
<evidence type="ECO:0000313" key="18">
    <source>
        <dbReference type="Proteomes" id="UP000317214"/>
    </source>
</evidence>
<evidence type="ECO:0000256" key="10">
    <source>
        <dbReference type="ARBA" id="ARBA00023136"/>
    </source>
</evidence>
<evidence type="ECO:0000256" key="7">
    <source>
        <dbReference type="ARBA" id="ARBA00023004"/>
    </source>
</evidence>
<dbReference type="InterPro" id="IPR036942">
    <property type="entry name" value="Beta-barrel_TonB_sf"/>
</dbReference>
<evidence type="ECO:0000256" key="13">
    <source>
        <dbReference type="SAM" id="MobiDB-lite"/>
    </source>
</evidence>
<keyword evidence="8" id="KW-0406">Ion transport</keyword>
<organism evidence="17 18">
    <name type="scientific">Neokomagataea tanensis</name>
    <dbReference type="NCBI Taxonomy" id="661191"/>
    <lineage>
        <taxon>Bacteria</taxon>
        <taxon>Pseudomonadati</taxon>
        <taxon>Pseudomonadota</taxon>
        <taxon>Alphaproteobacteria</taxon>
        <taxon>Acetobacterales</taxon>
        <taxon>Acetobacteraceae</taxon>
        <taxon>Neokomagataea</taxon>
    </lineage>
</organism>
<sequence length="834" mass="90027">MLFESSATVKRCSSLTMADLCLTVSMSALCISFFIAPSANAATKNAARHHLAHGKTHQQSAMKAPQPVQPASRLARAKHPTEVNGGNEEISVVAHRGVAGGGLMPAQHVARSQSAVTREFIALQTPTNSPVQLVNSLPGVVAVKQDSLGMSPVDILTMRGLREGQIGVTFEGMPAQDPLTYSPFTTLLIDAENTGSVRVSQGSADFDAPVINAVGGQLAITAIDPSHKAGGYVDFLGGTHSSQKEFIRLNTGDIGNTGIRGYASFSYTSSNNWRGAGSQRRYHVDAKFVKDWAPESKTTLIFNYNRQYTTPYLNVTLSQWNQSGWNNNWDSKYNYVGDVSYYKLNNWSENILSVALPSVFKLTDGLTLNVTPYYNNNTATQTGGQAIPVSGGYVGATQYGVAGSSFPSFSIPGAAVDGNGNMAALLVDKWKQPVGGVNASMTWTHGINSLMFGAWYSYQTHTEPLSYKLLDASGNVSCSGKGTCPLSLNGVTLSGDSWNIWQQQRMIYLSDTLKLLNNKLEVSAGLKAFMMERSVSNNVYNNPTYKGTGQYFQPLPQVNIMYHITHSDDVYINGTTAFRAPVGTEAYVPDFSPTSGQITQVVKIKPEYSISEEIGYRHRGFYNFSVSAFNMNITHRNISSQTYLTGSSGSSVMIPQPLDGGGETLRGIQAELGLAAWHHISPYVSGQYIHATTDTNFVVGDDALPTKGKLAPDVPQLTAALGLRYNGEHIFGNINVKYVGSQYTTLMNDEKMPSYTTMDVTLGYKFNSVKYLDHPQVQLNLVNVTDTHYLAIANSTTTNAKTTTGIYGTSIAGSSPIYTIGAPFGAFVSVSSGF</sequence>
<dbReference type="EMBL" id="CP032485">
    <property type="protein sequence ID" value="QDH24562.1"/>
    <property type="molecule type" value="Genomic_DNA"/>
</dbReference>
<gene>
    <name evidence="17" type="ORF">D5366_04145</name>
</gene>
<evidence type="ECO:0000256" key="1">
    <source>
        <dbReference type="ARBA" id="ARBA00004571"/>
    </source>
</evidence>
<keyword evidence="3" id="KW-1134">Transmembrane beta strand</keyword>
<keyword evidence="6 14" id="KW-0732">Signal</keyword>
<dbReference type="Pfam" id="PF07715">
    <property type="entry name" value="Plug"/>
    <property type="match status" value="1"/>
</dbReference>
<dbReference type="InterPro" id="IPR037066">
    <property type="entry name" value="Plug_dom_sf"/>
</dbReference>
<dbReference type="Proteomes" id="UP000317214">
    <property type="component" value="Chromosome"/>
</dbReference>
<dbReference type="InterPro" id="IPR039426">
    <property type="entry name" value="TonB-dep_rcpt-like"/>
</dbReference>
<dbReference type="OrthoDB" id="593427at2"/>
<evidence type="ECO:0000256" key="3">
    <source>
        <dbReference type="ARBA" id="ARBA00022452"/>
    </source>
</evidence>
<evidence type="ECO:0000313" key="17">
    <source>
        <dbReference type="EMBL" id="QDH24562.1"/>
    </source>
</evidence>
<evidence type="ECO:0000256" key="4">
    <source>
        <dbReference type="ARBA" id="ARBA00022496"/>
    </source>
</evidence>
<evidence type="ECO:0000256" key="5">
    <source>
        <dbReference type="ARBA" id="ARBA00022692"/>
    </source>
</evidence>
<keyword evidence="9 12" id="KW-0798">TonB box</keyword>
<dbReference type="AlphaFoldDB" id="A0A4Y6V390"/>
<dbReference type="GO" id="GO:0009279">
    <property type="term" value="C:cell outer membrane"/>
    <property type="evidence" value="ECO:0007669"/>
    <property type="project" value="UniProtKB-SubCell"/>
</dbReference>
<dbReference type="KEGG" id="ntn:D5366_04145"/>
<dbReference type="PANTHER" id="PTHR32552:SF89">
    <property type="entry name" value="CATECHOLATE SIDEROPHORE RECEPTOR FIU"/>
    <property type="match status" value="1"/>
</dbReference>
<evidence type="ECO:0000256" key="6">
    <source>
        <dbReference type="ARBA" id="ARBA00022729"/>
    </source>
</evidence>
<feature type="signal peptide" evidence="14">
    <location>
        <begin position="1"/>
        <end position="41"/>
    </location>
</feature>
<dbReference type="SUPFAM" id="SSF56935">
    <property type="entry name" value="Porins"/>
    <property type="match status" value="1"/>
</dbReference>